<feature type="region of interest" description="Disordered" evidence="1">
    <location>
        <begin position="70"/>
        <end position="101"/>
    </location>
</feature>
<protein>
    <submittedName>
        <fullName evidence="2">Uncharacterized protein</fullName>
    </submittedName>
</protein>
<comment type="caution">
    <text evidence="2">The sequence shown here is derived from an EMBL/GenBank/DDBJ whole genome shotgun (WGS) entry which is preliminary data.</text>
</comment>
<dbReference type="Proteomes" id="UP001596175">
    <property type="component" value="Unassembled WGS sequence"/>
</dbReference>
<feature type="compositionally biased region" description="Basic and acidic residues" evidence="1">
    <location>
        <begin position="73"/>
        <end position="92"/>
    </location>
</feature>
<reference evidence="3" key="1">
    <citation type="journal article" date="2019" name="Int. J. Syst. Evol. Microbiol.">
        <title>The Global Catalogue of Microorganisms (GCM) 10K type strain sequencing project: providing services to taxonomists for standard genome sequencing and annotation.</title>
        <authorList>
            <consortium name="The Broad Institute Genomics Platform"/>
            <consortium name="The Broad Institute Genome Sequencing Center for Infectious Disease"/>
            <person name="Wu L."/>
            <person name="Ma J."/>
        </authorList>
    </citation>
    <scope>NUCLEOTIDE SEQUENCE [LARGE SCALE GENOMIC DNA]</scope>
    <source>
        <strain evidence="3">XZYJ18</strain>
    </source>
</reference>
<proteinExistence type="predicted"/>
<gene>
    <name evidence="2" type="ORF">ACFPK1_14805</name>
</gene>
<name>A0ABV9ZEG1_9PSEU</name>
<feature type="region of interest" description="Disordered" evidence="1">
    <location>
        <begin position="189"/>
        <end position="300"/>
    </location>
</feature>
<organism evidence="2 3">
    <name type="scientific">Actinomycetospora rhizophila</name>
    <dbReference type="NCBI Taxonomy" id="1416876"/>
    <lineage>
        <taxon>Bacteria</taxon>
        <taxon>Bacillati</taxon>
        <taxon>Actinomycetota</taxon>
        <taxon>Actinomycetes</taxon>
        <taxon>Pseudonocardiales</taxon>
        <taxon>Pseudonocardiaceae</taxon>
        <taxon>Actinomycetospora</taxon>
    </lineage>
</organism>
<dbReference type="EMBL" id="JBHSKG010000007">
    <property type="protein sequence ID" value="MFC5139510.1"/>
    <property type="molecule type" value="Genomic_DNA"/>
</dbReference>
<sequence>MASDLHGGTPPMISDAIAAWCDDVFRIYGEVLDSQRRLVVALIRSAAPVLDVGERAGEKAAVGAERLSATVQARREPAPSAEVERSEVERSGGDQGDVPRIPDTDLGGGVVASAALTDAAVGDTAVEDIGLEDVGLADTGAEDVGVGADGEDIGIGVGGEGVGVEGAAVEPVGGEVDAGDEEIADVLDGEELEVVDDLDTDSGNADSGNGDDRPDELVDVADVEAELGETDEPVPAGGAEEGEEAGVIDTVTDTETPAEPALDARPAGSKGSNGARASKSTNGSPRRRSPGAKRRTGSSA</sequence>
<feature type="compositionally biased region" description="Acidic residues" evidence="1">
    <location>
        <begin position="217"/>
        <end position="232"/>
    </location>
</feature>
<dbReference type="RefSeq" id="WP_378021699.1">
    <property type="nucleotide sequence ID" value="NZ_JBHSKG010000007.1"/>
</dbReference>
<evidence type="ECO:0000313" key="3">
    <source>
        <dbReference type="Proteomes" id="UP001596175"/>
    </source>
</evidence>
<keyword evidence="3" id="KW-1185">Reference proteome</keyword>
<feature type="compositionally biased region" description="Basic residues" evidence="1">
    <location>
        <begin position="285"/>
        <end position="300"/>
    </location>
</feature>
<feature type="compositionally biased region" description="Acidic residues" evidence="1">
    <location>
        <begin position="189"/>
        <end position="200"/>
    </location>
</feature>
<evidence type="ECO:0000256" key="1">
    <source>
        <dbReference type="SAM" id="MobiDB-lite"/>
    </source>
</evidence>
<accession>A0ABV9ZEG1</accession>
<evidence type="ECO:0000313" key="2">
    <source>
        <dbReference type="EMBL" id="MFC5139510.1"/>
    </source>
</evidence>